<dbReference type="Proteomes" id="UP000187203">
    <property type="component" value="Unassembled WGS sequence"/>
</dbReference>
<dbReference type="Pfam" id="PF14226">
    <property type="entry name" value="DIOX_N"/>
    <property type="match status" value="2"/>
</dbReference>
<keyword evidence="7" id="KW-0223">Dioxygenase</keyword>
<keyword evidence="8" id="KW-1185">Reference proteome</keyword>
<dbReference type="FunFam" id="2.60.120.330:FF:000005">
    <property type="entry name" value="1-aminocyclopropane-1-carboxylate oxidase homolog 1"/>
    <property type="match status" value="1"/>
</dbReference>
<evidence type="ECO:0000256" key="5">
    <source>
        <dbReference type="ARBA" id="ARBA00023004"/>
    </source>
</evidence>
<keyword evidence="5" id="KW-0408">Iron</keyword>
<dbReference type="OrthoDB" id="288590at2759"/>
<sequence>MGLTESDSDYDFMSEIKAFDDSKAGVKGLVDLGITKIPRMFIDQQFLLEKKSSVPGDLDVSVPIIDLEGVKEDLTRRAKIIESVRNASENWGFFQVVNHGIPASVLDEMIEGVRRFHEQDTEVKKGFYTRDRPRKVLFLSNFNLYKSQRATWRDTLSCLIAPGPLDPEELPGVCRDIVMDYSKRVIALAFTLFEVLSEALGLNPSRLNDMGCGDGLILLGHYYPKCPEPELTLGTCSHCDTNFMTILLQDQIGGLQVLHESQWVDVPYVPGALVLISNVLSLGFYEMKLHERPSECVNDDEKIHWTGGSKMEVKHISEIHSRVDPSYDRTSALKDFDETKAGVKGLLDGGVTKIPPIFVDQQLILDKRSAKSDSQFSVPVIDLGDVNKDSSSRAEIIDKVRNACEKWGFFQVVNHGIPRNVLDEMIDGIRKFHEQDTERKKEFYTRDLSRKVVYVSNVDLYTSKAANWRDSIFLFMAPRWPTLEELPELMSNDKFKSVNHRVLAKSNGPRISVASFFRTQPQLGDFPDSSRLYGPIKELLSEENRQIYREISARDFLTYKYSKGIDEASSLEHFKL</sequence>
<dbReference type="EMBL" id="AWUE01015830">
    <property type="protein sequence ID" value="OMO95494.1"/>
    <property type="molecule type" value="Genomic_DNA"/>
</dbReference>
<gene>
    <name evidence="7" type="ORF">COLO4_15844</name>
</gene>
<reference evidence="8" key="1">
    <citation type="submission" date="2013-09" db="EMBL/GenBank/DDBJ databases">
        <title>Corchorus olitorius genome sequencing.</title>
        <authorList>
            <person name="Alam M."/>
            <person name="Haque M.S."/>
            <person name="Islam M.S."/>
            <person name="Emdad E.M."/>
            <person name="Islam M.M."/>
            <person name="Ahmed B."/>
            <person name="Halim A."/>
            <person name="Hossen Q.M.M."/>
            <person name="Hossain M.Z."/>
            <person name="Ahmed R."/>
            <person name="Khan M.M."/>
            <person name="Islam R."/>
            <person name="Rashid M.M."/>
            <person name="Khan S.A."/>
            <person name="Rahman M.S."/>
            <person name="Alam M."/>
            <person name="Yahiya A.S."/>
            <person name="Khan M.S."/>
            <person name="Azam M.S."/>
            <person name="Haque T."/>
            <person name="Lashkar M.Z.H."/>
            <person name="Akhand A.I."/>
            <person name="Morshed G."/>
            <person name="Roy S."/>
            <person name="Uddin K.S."/>
            <person name="Rabeya T."/>
            <person name="Hossain A.S."/>
            <person name="Chowdhury A."/>
            <person name="Snigdha A.R."/>
            <person name="Mortoza M.S."/>
            <person name="Matin S.A."/>
            <person name="Hoque S.M.E."/>
            <person name="Islam M.K."/>
            <person name="Roy D.K."/>
            <person name="Haider R."/>
            <person name="Moosa M.M."/>
            <person name="Elias S.M."/>
            <person name="Hasan A.M."/>
            <person name="Jahan S."/>
            <person name="Shafiuddin M."/>
            <person name="Mahmood N."/>
            <person name="Shommy N.S."/>
        </authorList>
    </citation>
    <scope>NUCLEOTIDE SEQUENCE [LARGE SCALE GENOMIC DNA]</scope>
    <source>
        <strain evidence="8">cv. O-4</strain>
    </source>
</reference>
<comment type="similarity">
    <text evidence="2">Belongs to the iron/ascorbate-dependent oxidoreductase family.</text>
</comment>
<name>A0A1R3JKZ7_9ROSI</name>
<dbReference type="InterPro" id="IPR027443">
    <property type="entry name" value="IPNS-like_sf"/>
</dbReference>
<evidence type="ECO:0000256" key="1">
    <source>
        <dbReference type="ARBA" id="ARBA00001962"/>
    </source>
</evidence>
<comment type="cofactor">
    <cofactor evidence="1">
        <name>Fe cation</name>
        <dbReference type="ChEBI" id="CHEBI:24875"/>
    </cofactor>
</comment>
<dbReference type="GO" id="GO:0051213">
    <property type="term" value="F:dioxygenase activity"/>
    <property type="evidence" value="ECO:0007669"/>
    <property type="project" value="UniProtKB-KW"/>
</dbReference>
<evidence type="ECO:0000256" key="2">
    <source>
        <dbReference type="ARBA" id="ARBA00008056"/>
    </source>
</evidence>
<dbReference type="InterPro" id="IPR044861">
    <property type="entry name" value="IPNS-like_FE2OG_OXY"/>
</dbReference>
<keyword evidence="4" id="KW-0560">Oxidoreductase</keyword>
<dbReference type="PANTHER" id="PTHR10209:SF771">
    <property type="entry name" value="1-AMINOCYCLOPROPANE-1-CARBOXYLATE OXIDASE HOMOLOG 1-LIKE"/>
    <property type="match status" value="1"/>
</dbReference>
<keyword evidence="3" id="KW-0479">Metal-binding</keyword>
<feature type="domain" description="Fe2OG dioxygenase" evidence="6">
    <location>
        <begin position="212"/>
        <end position="338"/>
    </location>
</feature>
<dbReference type="Pfam" id="PF03171">
    <property type="entry name" value="2OG-FeII_Oxy"/>
    <property type="match status" value="1"/>
</dbReference>
<dbReference type="InterPro" id="IPR005123">
    <property type="entry name" value="Oxoglu/Fe-dep_dioxygenase_dom"/>
</dbReference>
<dbReference type="PANTHER" id="PTHR10209">
    <property type="entry name" value="OXIDOREDUCTASE, 2OG-FE II OXYGENASE FAMILY PROTEIN"/>
    <property type="match status" value="1"/>
</dbReference>
<accession>A0A1R3JKZ7</accession>
<dbReference type="PROSITE" id="PS51471">
    <property type="entry name" value="FE2OG_OXY"/>
    <property type="match status" value="1"/>
</dbReference>
<dbReference type="SUPFAM" id="SSF51197">
    <property type="entry name" value="Clavaminate synthase-like"/>
    <property type="match status" value="2"/>
</dbReference>
<evidence type="ECO:0000313" key="8">
    <source>
        <dbReference type="Proteomes" id="UP000187203"/>
    </source>
</evidence>
<evidence type="ECO:0000313" key="7">
    <source>
        <dbReference type="EMBL" id="OMO95494.1"/>
    </source>
</evidence>
<dbReference type="InterPro" id="IPR026992">
    <property type="entry name" value="DIOX_N"/>
</dbReference>
<proteinExistence type="inferred from homology"/>
<dbReference type="STRING" id="93759.A0A1R3JKZ7"/>
<evidence type="ECO:0000256" key="3">
    <source>
        <dbReference type="ARBA" id="ARBA00022723"/>
    </source>
</evidence>
<evidence type="ECO:0000259" key="6">
    <source>
        <dbReference type="PROSITE" id="PS51471"/>
    </source>
</evidence>
<organism evidence="7 8">
    <name type="scientific">Corchorus olitorius</name>
    <dbReference type="NCBI Taxonomy" id="93759"/>
    <lineage>
        <taxon>Eukaryota</taxon>
        <taxon>Viridiplantae</taxon>
        <taxon>Streptophyta</taxon>
        <taxon>Embryophyta</taxon>
        <taxon>Tracheophyta</taxon>
        <taxon>Spermatophyta</taxon>
        <taxon>Magnoliopsida</taxon>
        <taxon>eudicotyledons</taxon>
        <taxon>Gunneridae</taxon>
        <taxon>Pentapetalae</taxon>
        <taxon>rosids</taxon>
        <taxon>malvids</taxon>
        <taxon>Malvales</taxon>
        <taxon>Malvaceae</taxon>
        <taxon>Grewioideae</taxon>
        <taxon>Apeibeae</taxon>
        <taxon>Corchorus</taxon>
    </lineage>
</organism>
<dbReference type="AlphaFoldDB" id="A0A1R3JKZ7"/>
<comment type="caution">
    <text evidence="7">The sequence shown here is derived from an EMBL/GenBank/DDBJ whole genome shotgun (WGS) entry which is preliminary data.</text>
</comment>
<evidence type="ECO:0000256" key="4">
    <source>
        <dbReference type="ARBA" id="ARBA00023002"/>
    </source>
</evidence>
<protein>
    <submittedName>
        <fullName evidence="7">Oxoglutarate/iron-dependent dioxygenase</fullName>
    </submittedName>
</protein>
<dbReference type="Gene3D" id="2.60.120.330">
    <property type="entry name" value="B-lactam Antibiotic, Isopenicillin N Synthase, Chain"/>
    <property type="match status" value="3"/>
</dbReference>
<dbReference type="GO" id="GO:0046872">
    <property type="term" value="F:metal ion binding"/>
    <property type="evidence" value="ECO:0007669"/>
    <property type="project" value="UniProtKB-KW"/>
</dbReference>